<dbReference type="Gene3D" id="2.170.270.10">
    <property type="entry name" value="SET domain"/>
    <property type="match status" value="1"/>
</dbReference>
<evidence type="ECO:0000256" key="1">
    <source>
        <dbReference type="ARBA" id="ARBA00004123"/>
    </source>
</evidence>
<dbReference type="Pfam" id="PF13912">
    <property type="entry name" value="zf-C2H2_6"/>
    <property type="match status" value="1"/>
</dbReference>
<evidence type="ECO:0000259" key="5">
    <source>
        <dbReference type="PROSITE" id="PS50157"/>
    </source>
</evidence>
<dbReference type="PROSITE" id="PS00028">
    <property type="entry name" value="ZINC_FINGER_C2H2_1"/>
    <property type="match status" value="2"/>
</dbReference>
<sequence length="444" mass="50482">MHLSEVKLIRGREAATSVKVDPTVHNGGARALDWLPYIKPARNEEEQNVEAYMKAGQVFYRTLRIIKAGEELLVWYSKDFCQLINIPDVKRKTMEDEGRYVCTYCGETFENIFPLRAHMRFKCDVNGNQQKAPVISVSDPITPCKSLKVDSISCNNTNHSDESERQVSRKRPMNDRDTVINKVFVSDSISPGSYKDPNNKDYNSNVKSYSPNQNLESVSAFRKVEKSHSPQGNAASDLRHSPKSKITNEGSIPGYVSVIPAYDKQREGLTSLMIPPAVSSSQLIMANGSRSAGTFIDQQTRVTLMEAYRNSFTHPYNRLQESMLRKIEGLATDPTKHFIYADNVNSSVPYMKCTNPIVDKIVCNNTNPTMINSPATAMNLSQNWCAKCNATFRMTSDLVYHMRSHHKREFDPAKRKRDEKLRCDICNETFKERHHLTRHMTSHA</sequence>
<feature type="region of interest" description="Disordered" evidence="4">
    <location>
        <begin position="155"/>
        <end position="177"/>
    </location>
</feature>
<feature type="compositionally biased region" description="Polar residues" evidence="4">
    <location>
        <begin position="200"/>
        <end position="217"/>
    </location>
</feature>
<name>A0ABQ9FRH7_TEGGR</name>
<accession>A0ABQ9FRH7</accession>
<evidence type="ECO:0000313" key="6">
    <source>
        <dbReference type="EMBL" id="KAJ8318315.1"/>
    </source>
</evidence>
<dbReference type="Proteomes" id="UP001217089">
    <property type="component" value="Unassembled WGS sequence"/>
</dbReference>
<feature type="domain" description="C2H2-type" evidence="5">
    <location>
        <begin position="383"/>
        <end position="410"/>
    </location>
</feature>
<dbReference type="Pfam" id="PF21549">
    <property type="entry name" value="PRDM2_PR"/>
    <property type="match status" value="1"/>
</dbReference>
<comment type="caution">
    <text evidence="6">The sequence shown here is derived from an EMBL/GenBank/DDBJ whole genome shotgun (WGS) entry which is preliminary data.</text>
</comment>
<dbReference type="InterPro" id="IPR046341">
    <property type="entry name" value="SET_dom_sf"/>
</dbReference>
<evidence type="ECO:0000256" key="2">
    <source>
        <dbReference type="ARBA" id="ARBA00023242"/>
    </source>
</evidence>
<dbReference type="InterPro" id="IPR013087">
    <property type="entry name" value="Znf_C2H2_type"/>
</dbReference>
<dbReference type="InterPro" id="IPR052296">
    <property type="entry name" value="TR-Histone_Methyltrans"/>
</dbReference>
<dbReference type="EMBL" id="JARBDR010000214">
    <property type="protein sequence ID" value="KAJ8318315.1"/>
    <property type="molecule type" value="Genomic_DNA"/>
</dbReference>
<keyword evidence="2" id="KW-0539">Nucleus</keyword>
<evidence type="ECO:0000256" key="3">
    <source>
        <dbReference type="PROSITE-ProRule" id="PRU00042"/>
    </source>
</evidence>
<dbReference type="Pfam" id="PF00096">
    <property type="entry name" value="zf-C2H2"/>
    <property type="match status" value="2"/>
</dbReference>
<proteinExistence type="predicted"/>
<comment type="subcellular location">
    <subcellularLocation>
        <location evidence="1">Nucleus</location>
    </subcellularLocation>
</comment>
<keyword evidence="3" id="KW-0863">Zinc-finger</keyword>
<keyword evidence="7" id="KW-1185">Reference proteome</keyword>
<dbReference type="PROSITE" id="PS50157">
    <property type="entry name" value="ZINC_FINGER_C2H2_2"/>
    <property type="match status" value="3"/>
</dbReference>
<feature type="domain" description="C2H2-type" evidence="5">
    <location>
        <begin position="421"/>
        <end position="444"/>
    </location>
</feature>
<protein>
    <recommendedName>
        <fullName evidence="5">C2H2-type domain-containing protein</fullName>
    </recommendedName>
</protein>
<dbReference type="InterPro" id="IPR001214">
    <property type="entry name" value="SET_dom"/>
</dbReference>
<reference evidence="6 7" key="1">
    <citation type="submission" date="2022-12" db="EMBL/GenBank/DDBJ databases">
        <title>Chromosome-level genome of Tegillarca granosa.</title>
        <authorList>
            <person name="Kim J."/>
        </authorList>
    </citation>
    <scope>NUCLEOTIDE SEQUENCE [LARGE SCALE GENOMIC DNA]</scope>
    <source>
        <strain evidence="6">Teg-2019</strain>
        <tissue evidence="6">Adductor muscle</tissue>
    </source>
</reference>
<keyword evidence="3" id="KW-0479">Metal-binding</keyword>
<dbReference type="InterPro" id="IPR036236">
    <property type="entry name" value="Znf_C2H2_sf"/>
</dbReference>
<dbReference type="PANTHER" id="PTHR16516">
    <property type="entry name" value="AGAP007109-PA"/>
    <property type="match status" value="1"/>
</dbReference>
<feature type="domain" description="C2H2-type" evidence="5">
    <location>
        <begin position="100"/>
        <end position="131"/>
    </location>
</feature>
<feature type="compositionally biased region" description="Basic and acidic residues" evidence="4">
    <location>
        <begin position="159"/>
        <end position="177"/>
    </location>
</feature>
<feature type="region of interest" description="Disordered" evidence="4">
    <location>
        <begin position="189"/>
        <end position="249"/>
    </location>
</feature>
<gene>
    <name evidence="6" type="ORF">KUTeg_003406</name>
</gene>
<evidence type="ECO:0000313" key="7">
    <source>
        <dbReference type="Proteomes" id="UP001217089"/>
    </source>
</evidence>
<keyword evidence="3" id="KW-0862">Zinc</keyword>
<dbReference type="SMART" id="SM00355">
    <property type="entry name" value="ZnF_C2H2"/>
    <property type="match status" value="3"/>
</dbReference>
<dbReference type="PANTHER" id="PTHR16516:SF4">
    <property type="entry name" value="C2H2-TYPE DOMAIN-CONTAINING PROTEIN"/>
    <property type="match status" value="1"/>
</dbReference>
<dbReference type="Gene3D" id="3.30.160.60">
    <property type="entry name" value="Classic Zinc Finger"/>
    <property type="match status" value="1"/>
</dbReference>
<evidence type="ECO:0000256" key="4">
    <source>
        <dbReference type="SAM" id="MobiDB-lite"/>
    </source>
</evidence>
<dbReference type="SUPFAM" id="SSF57667">
    <property type="entry name" value="beta-beta-alpha zinc fingers"/>
    <property type="match status" value="1"/>
</dbReference>
<organism evidence="6 7">
    <name type="scientific">Tegillarca granosa</name>
    <name type="common">Malaysian cockle</name>
    <name type="synonym">Anadara granosa</name>
    <dbReference type="NCBI Taxonomy" id="220873"/>
    <lineage>
        <taxon>Eukaryota</taxon>
        <taxon>Metazoa</taxon>
        <taxon>Spiralia</taxon>
        <taxon>Lophotrochozoa</taxon>
        <taxon>Mollusca</taxon>
        <taxon>Bivalvia</taxon>
        <taxon>Autobranchia</taxon>
        <taxon>Pteriomorphia</taxon>
        <taxon>Arcoida</taxon>
        <taxon>Arcoidea</taxon>
        <taxon>Arcidae</taxon>
        <taxon>Tegillarca</taxon>
    </lineage>
</organism>